<keyword evidence="10 16" id="KW-0521">NADP</keyword>
<dbReference type="Pfam" id="PF02233">
    <property type="entry name" value="PNTB"/>
    <property type="match status" value="1"/>
</dbReference>
<dbReference type="Proteomes" id="UP000305674">
    <property type="component" value="Unassembled WGS sequence"/>
</dbReference>
<dbReference type="EC" id="7.1.1.1" evidence="5 16"/>
<evidence type="ECO:0000259" key="18">
    <source>
        <dbReference type="Pfam" id="PF02233"/>
    </source>
</evidence>
<dbReference type="PIRSF" id="PIRSF000204">
    <property type="entry name" value="PNTB"/>
    <property type="match status" value="1"/>
</dbReference>
<dbReference type="GO" id="GO:0008750">
    <property type="term" value="F:proton-translocating NAD(P)+ transhydrogenase activity"/>
    <property type="evidence" value="ECO:0007669"/>
    <property type="project" value="UniProtKB-EC"/>
</dbReference>
<keyword evidence="11 16" id="KW-1278">Translocase</keyword>
<keyword evidence="14 16" id="KW-0472">Membrane</keyword>
<dbReference type="PANTHER" id="PTHR44758:SF1">
    <property type="entry name" value="NAD(P) TRANSHYDROGENASE SUBUNIT BETA"/>
    <property type="match status" value="1"/>
</dbReference>
<feature type="transmembrane region" description="Helical" evidence="17">
    <location>
        <begin position="151"/>
        <end position="176"/>
    </location>
</feature>
<comment type="caution">
    <text evidence="19">The sequence shown here is derived from an EMBL/GenBank/DDBJ whole genome shotgun (WGS) entry which is preliminary data.</text>
</comment>
<organism evidence="19 20">
    <name type="scientific">Ferrimonas sediminicola</name>
    <dbReference type="NCBI Taxonomy" id="2569538"/>
    <lineage>
        <taxon>Bacteria</taxon>
        <taxon>Pseudomonadati</taxon>
        <taxon>Pseudomonadota</taxon>
        <taxon>Gammaproteobacteria</taxon>
        <taxon>Alteromonadales</taxon>
        <taxon>Ferrimonadaceae</taxon>
        <taxon>Ferrimonas</taxon>
    </lineage>
</organism>
<evidence type="ECO:0000256" key="9">
    <source>
        <dbReference type="ARBA" id="ARBA00022692"/>
    </source>
</evidence>
<dbReference type="RefSeq" id="WP_136851033.1">
    <property type="nucleotide sequence ID" value="NZ_SWCI01000001.1"/>
</dbReference>
<dbReference type="OrthoDB" id="9763786at2"/>
<feature type="transmembrane region" description="Helical" evidence="17">
    <location>
        <begin position="119"/>
        <end position="139"/>
    </location>
</feature>
<feature type="transmembrane region" description="Helical" evidence="17">
    <location>
        <begin position="6"/>
        <end position="21"/>
    </location>
</feature>
<evidence type="ECO:0000256" key="11">
    <source>
        <dbReference type="ARBA" id="ARBA00022967"/>
    </source>
</evidence>
<evidence type="ECO:0000256" key="3">
    <source>
        <dbReference type="ARBA" id="ARBA00007919"/>
    </source>
</evidence>
<feature type="transmembrane region" description="Helical" evidence="17">
    <location>
        <begin position="87"/>
        <end position="107"/>
    </location>
</feature>
<dbReference type="InterPro" id="IPR012136">
    <property type="entry name" value="NADH_DH_b"/>
</dbReference>
<evidence type="ECO:0000256" key="1">
    <source>
        <dbReference type="ARBA" id="ARBA00003943"/>
    </source>
</evidence>
<name>A0A4U1BIW9_9GAMM</name>
<evidence type="ECO:0000313" key="19">
    <source>
        <dbReference type="EMBL" id="TKB51456.1"/>
    </source>
</evidence>
<feature type="transmembrane region" description="Helical" evidence="17">
    <location>
        <begin position="56"/>
        <end position="75"/>
    </location>
</feature>
<evidence type="ECO:0000256" key="17">
    <source>
        <dbReference type="SAM" id="Phobius"/>
    </source>
</evidence>
<evidence type="ECO:0000256" key="6">
    <source>
        <dbReference type="ARBA" id="ARBA00014581"/>
    </source>
</evidence>
<feature type="transmembrane region" description="Helical" evidence="17">
    <location>
        <begin position="182"/>
        <end position="201"/>
    </location>
</feature>
<comment type="similarity">
    <text evidence="3 16">Belongs to the PNT beta subunit family.</text>
</comment>
<evidence type="ECO:0000256" key="5">
    <source>
        <dbReference type="ARBA" id="ARBA00012943"/>
    </source>
</evidence>
<reference evidence="19 20" key="1">
    <citation type="submission" date="2019-04" db="EMBL/GenBank/DDBJ databases">
        <authorList>
            <person name="Hwang J.C."/>
        </authorList>
    </citation>
    <scope>NUCLEOTIDE SEQUENCE [LARGE SCALE GENOMIC DNA]</scope>
    <source>
        <strain evidence="19 20">IMCC35001</strain>
    </source>
</reference>
<evidence type="ECO:0000313" key="20">
    <source>
        <dbReference type="Proteomes" id="UP000305674"/>
    </source>
</evidence>
<dbReference type="Gene3D" id="3.40.50.1220">
    <property type="entry name" value="TPP-binding domain"/>
    <property type="match status" value="1"/>
</dbReference>
<dbReference type="GO" id="GO:0050661">
    <property type="term" value="F:NADP binding"/>
    <property type="evidence" value="ECO:0007669"/>
    <property type="project" value="InterPro"/>
</dbReference>
<keyword evidence="7 16" id="KW-1003">Cell membrane</keyword>
<dbReference type="EMBL" id="SWCI01000001">
    <property type="protein sequence ID" value="TKB51456.1"/>
    <property type="molecule type" value="Genomic_DNA"/>
</dbReference>
<keyword evidence="12 17" id="KW-1133">Transmembrane helix</keyword>
<gene>
    <name evidence="19" type="ORF">FCL40_02560</name>
</gene>
<dbReference type="SUPFAM" id="SSF52467">
    <property type="entry name" value="DHS-like NAD/FAD-binding domain"/>
    <property type="match status" value="1"/>
</dbReference>
<evidence type="ECO:0000256" key="8">
    <source>
        <dbReference type="ARBA" id="ARBA00022519"/>
    </source>
</evidence>
<proteinExistence type="inferred from homology"/>
<keyword evidence="13 16" id="KW-0520">NAD</keyword>
<sequence>MNTAVIYLAYLVAAVCFVLGIKNMTKPRTAVRGNQISSVGMLIAVVVTLLDQSILSFEWIIAGMVLGGLIGAILAKKVQMTSMPQMVAALNGFGGGASLFVALANYMDPVAATSLVAQISVGATVLIGAVTLSGSFIAFGKLQEIISGKSIAVPGNTLVNGLLAAAAVALVITLVVNPSPAILYSLVAVALLLGILLVLPIGGADMPVVIALLNSYSGIAAATAGFISNNTVLIVSGSLVGASGLILTQIMCKAMNRSLTNVLFGVMAEGGATIDADEVYQGKVKSSSPEEVAMMLETAERVVIVPGFGLAMAQAQHAVRELADVLEGRGTDVKYAIHPVAGRMPGHMNVLLAEAEVPYEQLVEMDAINPQFEQTDVAIVIGANDVTNPMAREDKGSPIYGMPILNVDKARTVVVVKRSLSPGFAGLPNPLFAKDNTLMLFGDGKKAIIDLTSSLNEAD</sequence>
<dbReference type="InterPro" id="IPR034300">
    <property type="entry name" value="PNTB-like"/>
</dbReference>
<dbReference type="PANTHER" id="PTHR44758">
    <property type="entry name" value="NAD(P) TRANSHYDROGENASE SUBUNIT BETA"/>
    <property type="match status" value="1"/>
</dbReference>
<feature type="transmembrane region" description="Helical" evidence="17">
    <location>
        <begin position="33"/>
        <end position="50"/>
    </location>
</feature>
<feature type="transmembrane region" description="Helical" evidence="17">
    <location>
        <begin position="233"/>
        <end position="252"/>
    </location>
</feature>
<evidence type="ECO:0000256" key="12">
    <source>
        <dbReference type="ARBA" id="ARBA00022989"/>
    </source>
</evidence>
<evidence type="ECO:0000256" key="2">
    <source>
        <dbReference type="ARBA" id="ARBA00004429"/>
    </source>
</evidence>
<feature type="domain" description="NADP transhydrogenase beta-like" evidence="18">
    <location>
        <begin position="8"/>
        <end position="452"/>
    </location>
</feature>
<evidence type="ECO:0000256" key="7">
    <source>
        <dbReference type="ARBA" id="ARBA00022475"/>
    </source>
</evidence>
<comment type="subunit">
    <text evidence="4">Heterodimer of an alpha and a beta chain.</text>
</comment>
<evidence type="ECO:0000256" key="10">
    <source>
        <dbReference type="ARBA" id="ARBA00022857"/>
    </source>
</evidence>
<evidence type="ECO:0000256" key="4">
    <source>
        <dbReference type="ARBA" id="ARBA00011870"/>
    </source>
</evidence>
<keyword evidence="9 17" id="KW-0812">Transmembrane</keyword>
<dbReference type="GO" id="GO:0005886">
    <property type="term" value="C:plasma membrane"/>
    <property type="evidence" value="ECO:0007669"/>
    <property type="project" value="UniProtKB-SubCell"/>
</dbReference>
<dbReference type="AlphaFoldDB" id="A0A4U1BIW9"/>
<comment type="catalytic activity">
    <reaction evidence="15 16">
        <text>NAD(+) + NADPH + H(+)(in) = NADH + NADP(+) + H(+)(out)</text>
        <dbReference type="Rhea" id="RHEA:47992"/>
        <dbReference type="ChEBI" id="CHEBI:15378"/>
        <dbReference type="ChEBI" id="CHEBI:57540"/>
        <dbReference type="ChEBI" id="CHEBI:57783"/>
        <dbReference type="ChEBI" id="CHEBI:57945"/>
        <dbReference type="ChEBI" id="CHEBI:58349"/>
        <dbReference type="EC" id="7.1.1.1"/>
    </reaction>
</comment>
<evidence type="ECO:0000256" key="15">
    <source>
        <dbReference type="ARBA" id="ARBA00048202"/>
    </source>
</evidence>
<comment type="function">
    <text evidence="1 16">The transhydrogenation between NADH and NADP is coupled to respiration and ATP hydrolysis and functions as a proton pump across the membrane.</text>
</comment>
<evidence type="ECO:0000256" key="16">
    <source>
        <dbReference type="PIRNR" id="PIRNR000204"/>
    </source>
</evidence>
<accession>A0A4U1BIW9</accession>
<dbReference type="InterPro" id="IPR029035">
    <property type="entry name" value="DHS-like_NAD/FAD-binding_dom"/>
</dbReference>
<keyword evidence="20" id="KW-1185">Reference proteome</keyword>
<protein>
    <recommendedName>
        <fullName evidence="6 16">NAD(P) transhydrogenase subunit beta</fullName>
        <ecNumber evidence="5 16">7.1.1.1</ecNumber>
    </recommendedName>
    <alternativeName>
        <fullName evidence="16">Nicotinamide nucleotide transhydrogenase subunit beta</fullName>
    </alternativeName>
</protein>
<keyword evidence="8 16" id="KW-0997">Cell inner membrane</keyword>
<evidence type="ECO:0000256" key="14">
    <source>
        <dbReference type="ARBA" id="ARBA00023136"/>
    </source>
</evidence>
<comment type="subcellular location">
    <subcellularLocation>
        <location evidence="2">Cell inner membrane</location>
        <topology evidence="2">Multi-pass membrane protein</topology>
    </subcellularLocation>
</comment>
<evidence type="ECO:0000256" key="13">
    <source>
        <dbReference type="ARBA" id="ARBA00023027"/>
    </source>
</evidence>